<dbReference type="EMBL" id="CAMXCT020004646">
    <property type="protein sequence ID" value="CAL1163197.1"/>
    <property type="molecule type" value="Genomic_DNA"/>
</dbReference>
<organism evidence="2">
    <name type="scientific">Cladocopium goreaui</name>
    <dbReference type="NCBI Taxonomy" id="2562237"/>
    <lineage>
        <taxon>Eukaryota</taxon>
        <taxon>Sar</taxon>
        <taxon>Alveolata</taxon>
        <taxon>Dinophyceae</taxon>
        <taxon>Suessiales</taxon>
        <taxon>Symbiodiniaceae</taxon>
        <taxon>Cladocopium</taxon>
    </lineage>
</organism>
<proteinExistence type="predicted"/>
<dbReference type="EMBL" id="CAMXCT030004646">
    <property type="protein sequence ID" value="CAL4797134.1"/>
    <property type="molecule type" value="Genomic_DNA"/>
</dbReference>
<name>A0A9P1GGL5_9DINO</name>
<evidence type="ECO:0000313" key="2">
    <source>
        <dbReference type="EMBL" id="CAI4009822.1"/>
    </source>
</evidence>
<evidence type="ECO:0000313" key="3">
    <source>
        <dbReference type="EMBL" id="CAL4797134.1"/>
    </source>
</evidence>
<dbReference type="EMBL" id="CAMXCT010004646">
    <property type="protein sequence ID" value="CAI4009822.1"/>
    <property type="molecule type" value="Genomic_DNA"/>
</dbReference>
<feature type="region of interest" description="Disordered" evidence="1">
    <location>
        <begin position="121"/>
        <end position="144"/>
    </location>
</feature>
<reference evidence="2" key="1">
    <citation type="submission" date="2022-10" db="EMBL/GenBank/DDBJ databases">
        <authorList>
            <person name="Chen Y."/>
            <person name="Dougan E. K."/>
            <person name="Chan C."/>
            <person name="Rhodes N."/>
            <person name="Thang M."/>
        </authorList>
    </citation>
    <scope>NUCLEOTIDE SEQUENCE</scope>
</reference>
<evidence type="ECO:0000256" key="1">
    <source>
        <dbReference type="SAM" id="MobiDB-lite"/>
    </source>
</evidence>
<evidence type="ECO:0000313" key="4">
    <source>
        <dbReference type="Proteomes" id="UP001152797"/>
    </source>
</evidence>
<feature type="compositionally biased region" description="Polar residues" evidence="1">
    <location>
        <begin position="83"/>
        <end position="97"/>
    </location>
</feature>
<feature type="region of interest" description="Disordered" evidence="1">
    <location>
        <begin position="169"/>
        <end position="211"/>
    </location>
</feature>
<reference evidence="3 4" key="2">
    <citation type="submission" date="2024-05" db="EMBL/GenBank/DDBJ databases">
        <authorList>
            <person name="Chen Y."/>
            <person name="Shah S."/>
            <person name="Dougan E. K."/>
            <person name="Thang M."/>
            <person name="Chan C."/>
        </authorList>
    </citation>
    <scope>NUCLEOTIDE SEQUENCE [LARGE SCALE GENOMIC DNA]</scope>
</reference>
<feature type="compositionally biased region" description="Low complexity" evidence="1">
    <location>
        <begin position="126"/>
        <end position="138"/>
    </location>
</feature>
<gene>
    <name evidence="2" type="ORF">C1SCF055_LOCUS35153</name>
</gene>
<feature type="region of interest" description="Disordered" evidence="1">
    <location>
        <begin position="77"/>
        <end position="102"/>
    </location>
</feature>
<keyword evidence="4" id="KW-1185">Reference proteome</keyword>
<dbReference type="OrthoDB" id="427436at2759"/>
<sequence>MVLLHELVSSVAEHCRGLVVGKRVQVLEGRNFATFSGGELGKLLSLDVDSQLCLVHFKGRPSPVEVPVRHLRGLGAPKEELSSPVTRSGRSGTQNVEAASRTPVANAEAAALKDMLALASPGSPRAAGTTATAGTAGTSTLPTVTSPEGAWFTLCECSPRSSFCTPWKQQETTDWNSQTGSTQASASPIDTVWREPPEPQPKPPPARAWRLPTSEPLPLGAVGTTLLRPAPEPLAAVAALPEPVAAPAIEPAVAGLLPPGNLLGSISSLPTVPFSSPPSVNVRCSVSPFGTF</sequence>
<accession>A0A9P1GGL5</accession>
<dbReference type="Proteomes" id="UP001152797">
    <property type="component" value="Unassembled WGS sequence"/>
</dbReference>
<dbReference type="AlphaFoldDB" id="A0A9P1GGL5"/>
<comment type="caution">
    <text evidence="2">The sequence shown here is derived from an EMBL/GenBank/DDBJ whole genome shotgun (WGS) entry which is preliminary data.</text>
</comment>
<feature type="compositionally biased region" description="Polar residues" evidence="1">
    <location>
        <begin position="169"/>
        <end position="188"/>
    </location>
</feature>
<protein>
    <submittedName>
        <fullName evidence="2">Uncharacterized protein</fullName>
    </submittedName>
</protein>